<sequence length="206" mass="24225">MKLKVGESAINSLETHRYGQFQYMVQEFYRHIKLSFTGNKDDFKVFDLDIEELCSMLKHYVTGTEREQLEQDEWIIELKFKDVKEKIIRLISRQLSAGGVCTIMFLVSGFSESKYLQSRIKKIFNYIKTIAVSKQPQVVIVHDALEYGLKMDVIKTRVLKYTNDIEIENVLNEATDPENLRIDGHYIFKFYQLIEKDQEVGVDETF</sequence>
<protein>
    <submittedName>
        <fullName evidence="1">157_t:CDS:1</fullName>
    </submittedName>
</protein>
<keyword evidence="2" id="KW-1185">Reference proteome</keyword>
<comment type="caution">
    <text evidence="1">The sequence shown here is derived from an EMBL/GenBank/DDBJ whole genome shotgun (WGS) entry which is preliminary data.</text>
</comment>
<evidence type="ECO:0000313" key="1">
    <source>
        <dbReference type="EMBL" id="CAG8718593.1"/>
    </source>
</evidence>
<dbReference type="Proteomes" id="UP000789366">
    <property type="component" value="Unassembled WGS sequence"/>
</dbReference>
<proteinExistence type="predicted"/>
<dbReference type="EMBL" id="CAJVPW010028524">
    <property type="protein sequence ID" value="CAG8718593.1"/>
    <property type="molecule type" value="Genomic_DNA"/>
</dbReference>
<organism evidence="1 2">
    <name type="scientific">Cetraspora pellucida</name>
    <dbReference type="NCBI Taxonomy" id="1433469"/>
    <lineage>
        <taxon>Eukaryota</taxon>
        <taxon>Fungi</taxon>
        <taxon>Fungi incertae sedis</taxon>
        <taxon>Mucoromycota</taxon>
        <taxon>Glomeromycotina</taxon>
        <taxon>Glomeromycetes</taxon>
        <taxon>Diversisporales</taxon>
        <taxon>Gigasporaceae</taxon>
        <taxon>Cetraspora</taxon>
    </lineage>
</organism>
<evidence type="ECO:0000313" key="2">
    <source>
        <dbReference type="Proteomes" id="UP000789366"/>
    </source>
</evidence>
<gene>
    <name evidence="1" type="ORF">SPELUC_LOCUS12284</name>
</gene>
<name>A0ACA9PR27_9GLOM</name>
<accession>A0ACA9PR27</accession>
<reference evidence="1" key="1">
    <citation type="submission" date="2021-06" db="EMBL/GenBank/DDBJ databases">
        <authorList>
            <person name="Kallberg Y."/>
            <person name="Tangrot J."/>
            <person name="Rosling A."/>
        </authorList>
    </citation>
    <scope>NUCLEOTIDE SEQUENCE</scope>
    <source>
        <strain evidence="1">28 12/20/2015</strain>
    </source>
</reference>
<feature type="non-terminal residue" evidence="1">
    <location>
        <position position="206"/>
    </location>
</feature>